<reference evidence="2 3" key="1">
    <citation type="submission" date="2017-09" db="EMBL/GenBank/DDBJ databases">
        <title>Large-scale bioinformatics analysis of Bacillus genomes uncovers conserved roles of natural products in bacterial physiology.</title>
        <authorList>
            <consortium name="Agbiome Team Llc"/>
            <person name="Bleich R.M."/>
            <person name="Grubbs K.J."/>
            <person name="Santa Maria K.C."/>
            <person name="Allen S.E."/>
            <person name="Farag S."/>
            <person name="Shank E.A."/>
            <person name="Bowers A."/>
        </authorList>
    </citation>
    <scope>NUCLEOTIDE SEQUENCE [LARGE SCALE GENOMIC DNA]</scope>
    <source>
        <strain evidence="2 3">AFS053130</strain>
    </source>
</reference>
<dbReference type="Proteomes" id="UP000222054">
    <property type="component" value="Unassembled WGS sequence"/>
</dbReference>
<comment type="caution">
    <text evidence="2">The sequence shown here is derived from an EMBL/GenBank/DDBJ whole genome shotgun (WGS) entry which is preliminary data.</text>
</comment>
<proteinExistence type="predicted"/>
<sequence length="81" mass="9634">MSSYDVLLQNVKFKKKIELVFQENQVMKESIKELTKTMESLKETIDKLKRDSREIVSEDNILETLEYAIARAREFESMEDE</sequence>
<name>A0A2B9DNL1_BACCE</name>
<evidence type="ECO:0000313" key="3">
    <source>
        <dbReference type="Proteomes" id="UP000222054"/>
    </source>
</evidence>
<gene>
    <name evidence="2" type="ORF">CN958_25850</name>
</gene>
<accession>A0A2B9DNL1</accession>
<evidence type="ECO:0000256" key="1">
    <source>
        <dbReference type="SAM" id="Coils"/>
    </source>
</evidence>
<keyword evidence="1" id="KW-0175">Coiled coil</keyword>
<feature type="coiled-coil region" evidence="1">
    <location>
        <begin position="24"/>
        <end position="58"/>
    </location>
</feature>
<dbReference type="EMBL" id="NUHO01000174">
    <property type="protein sequence ID" value="PGM88599.1"/>
    <property type="molecule type" value="Genomic_DNA"/>
</dbReference>
<evidence type="ECO:0000313" key="2">
    <source>
        <dbReference type="EMBL" id="PGM88599.1"/>
    </source>
</evidence>
<protein>
    <submittedName>
        <fullName evidence="2">Uncharacterized protein</fullName>
    </submittedName>
</protein>
<organism evidence="2 3">
    <name type="scientific">Bacillus cereus</name>
    <dbReference type="NCBI Taxonomy" id="1396"/>
    <lineage>
        <taxon>Bacteria</taxon>
        <taxon>Bacillati</taxon>
        <taxon>Bacillota</taxon>
        <taxon>Bacilli</taxon>
        <taxon>Bacillales</taxon>
        <taxon>Bacillaceae</taxon>
        <taxon>Bacillus</taxon>
        <taxon>Bacillus cereus group</taxon>
    </lineage>
</organism>
<dbReference type="AlphaFoldDB" id="A0A2B9DNL1"/>